<evidence type="ECO:0000313" key="8">
    <source>
        <dbReference type="EMBL" id="GEP72817.1"/>
    </source>
</evidence>
<dbReference type="CDD" id="cd16380">
    <property type="entry name" value="YitT_C"/>
    <property type="match status" value="1"/>
</dbReference>
<reference evidence="8 9" key="1">
    <citation type="submission" date="2019-07" db="EMBL/GenBank/DDBJ databases">
        <title>Whole genome shotgun sequence of Lactobacillus rapi NBRC 109618.</title>
        <authorList>
            <person name="Hosoyama A."/>
            <person name="Uohara A."/>
            <person name="Ohji S."/>
            <person name="Ichikawa N."/>
        </authorList>
    </citation>
    <scope>NUCLEOTIDE SEQUENCE [LARGE SCALE GENOMIC DNA]</scope>
    <source>
        <strain evidence="8 9">NBRC 109618</strain>
    </source>
</reference>
<comment type="caution">
    <text evidence="8">The sequence shown here is derived from an EMBL/GenBank/DDBJ whole genome shotgun (WGS) entry which is preliminary data.</text>
</comment>
<feature type="transmembrane region" description="Helical" evidence="6">
    <location>
        <begin position="168"/>
        <end position="188"/>
    </location>
</feature>
<evidence type="ECO:0000256" key="2">
    <source>
        <dbReference type="ARBA" id="ARBA00022475"/>
    </source>
</evidence>
<feature type="transmembrane region" description="Helical" evidence="6">
    <location>
        <begin position="52"/>
        <end position="75"/>
    </location>
</feature>
<feature type="transmembrane region" description="Helical" evidence="6">
    <location>
        <begin position="113"/>
        <end position="134"/>
    </location>
</feature>
<evidence type="ECO:0000256" key="1">
    <source>
        <dbReference type="ARBA" id="ARBA00004651"/>
    </source>
</evidence>
<keyword evidence="5 6" id="KW-0472">Membrane</keyword>
<evidence type="ECO:0000256" key="6">
    <source>
        <dbReference type="SAM" id="Phobius"/>
    </source>
</evidence>
<evidence type="ECO:0000313" key="9">
    <source>
        <dbReference type="Proteomes" id="UP000321569"/>
    </source>
</evidence>
<evidence type="ECO:0000256" key="3">
    <source>
        <dbReference type="ARBA" id="ARBA00022692"/>
    </source>
</evidence>
<dbReference type="InterPro" id="IPR003740">
    <property type="entry name" value="YitT"/>
</dbReference>
<evidence type="ECO:0000259" key="7">
    <source>
        <dbReference type="Pfam" id="PF10035"/>
    </source>
</evidence>
<dbReference type="InterPro" id="IPR019264">
    <property type="entry name" value="DUF2179"/>
</dbReference>
<keyword evidence="4 6" id="KW-1133">Transmembrane helix</keyword>
<comment type="subcellular location">
    <subcellularLocation>
        <location evidence="1">Cell membrane</location>
        <topology evidence="1">Multi-pass membrane protein</topology>
    </subcellularLocation>
</comment>
<gene>
    <name evidence="8" type="ORF">LRA02_16850</name>
</gene>
<dbReference type="PANTHER" id="PTHR33545">
    <property type="entry name" value="UPF0750 MEMBRANE PROTEIN YITT-RELATED"/>
    <property type="match status" value="1"/>
</dbReference>
<feature type="transmembrane region" description="Helical" evidence="6">
    <location>
        <begin position="12"/>
        <end position="32"/>
    </location>
</feature>
<feature type="domain" description="DUF2179" evidence="7">
    <location>
        <begin position="228"/>
        <end position="280"/>
    </location>
</feature>
<dbReference type="InterPro" id="IPR015867">
    <property type="entry name" value="N-reg_PII/ATP_PRibTrfase_C"/>
</dbReference>
<keyword evidence="2" id="KW-1003">Cell membrane</keyword>
<dbReference type="InterPro" id="IPR051461">
    <property type="entry name" value="UPF0750_membrane"/>
</dbReference>
<dbReference type="GO" id="GO:0005886">
    <property type="term" value="C:plasma membrane"/>
    <property type="evidence" value="ECO:0007669"/>
    <property type="project" value="UniProtKB-SubCell"/>
</dbReference>
<dbReference type="Gene3D" id="3.30.70.120">
    <property type="match status" value="1"/>
</dbReference>
<organism evidence="8 9">
    <name type="scientific">Lentilactobacillus rapi</name>
    <dbReference type="NCBI Taxonomy" id="481723"/>
    <lineage>
        <taxon>Bacteria</taxon>
        <taxon>Bacillati</taxon>
        <taxon>Bacillota</taxon>
        <taxon>Bacilli</taxon>
        <taxon>Lactobacillales</taxon>
        <taxon>Lactobacillaceae</taxon>
        <taxon>Lentilactobacillus</taxon>
    </lineage>
</organism>
<feature type="transmembrane region" description="Helical" evidence="6">
    <location>
        <begin position="146"/>
        <end position="162"/>
    </location>
</feature>
<dbReference type="PANTHER" id="PTHR33545:SF4">
    <property type="entry name" value="UPF0750 MEMBRANE PROTEIN YXKD"/>
    <property type="match status" value="1"/>
</dbReference>
<proteinExistence type="predicted"/>
<evidence type="ECO:0000256" key="5">
    <source>
        <dbReference type="ARBA" id="ARBA00023136"/>
    </source>
</evidence>
<name>A0A512PNN1_9LACO</name>
<dbReference type="AlphaFoldDB" id="A0A512PNN1"/>
<dbReference type="EMBL" id="BKAM01000034">
    <property type="protein sequence ID" value="GEP72817.1"/>
    <property type="molecule type" value="Genomic_DNA"/>
</dbReference>
<feature type="transmembrane region" description="Helical" evidence="6">
    <location>
        <begin position="87"/>
        <end position="107"/>
    </location>
</feature>
<dbReference type="RefSeq" id="WP_054747767.1">
    <property type="nucleotide sequence ID" value="NZ_BKAM01000034.1"/>
</dbReference>
<dbReference type="Pfam" id="PF02588">
    <property type="entry name" value="YitT_membrane"/>
    <property type="match status" value="1"/>
</dbReference>
<dbReference type="STRING" id="1423795.FD12_GL002010"/>
<dbReference type="Pfam" id="PF10035">
    <property type="entry name" value="DUF2179"/>
    <property type="match status" value="1"/>
</dbReference>
<dbReference type="Proteomes" id="UP000321569">
    <property type="component" value="Unassembled WGS sequence"/>
</dbReference>
<dbReference type="PIRSF" id="PIRSF006483">
    <property type="entry name" value="Membrane_protein_YitT"/>
    <property type="match status" value="1"/>
</dbReference>
<accession>A0A512PNN1</accession>
<dbReference type="OrthoDB" id="1758221at2"/>
<sequence>MKSIKRYWSQLNIKATELIGVAVGAFIYSMTYNYLLLPSHLGEGGAMGVTALLYYAFQIPSYLSNLLINTVLIALGYRLFEKKTTYLTIWAIAWMTVFLKLPVLYSYHTHELIVPTLLAGALTGISIGLIFRYNGTIAGDTIIGKLLNYFFGMSVGTGSLLFDLVIVIPFIMIIGFTNTILTIIYLYVYSVFTNQFMANVGARKAVLIVSPRYREIATTISKQLGQEITIFNGTGFYSSADQHMLYMIASPRRVTKIVPIIEQEDKNALIVVENIRSTRGLNMRRIL</sequence>
<protein>
    <submittedName>
        <fullName evidence="8">Membrane protein</fullName>
    </submittedName>
</protein>
<keyword evidence="3 6" id="KW-0812">Transmembrane</keyword>
<evidence type="ECO:0000256" key="4">
    <source>
        <dbReference type="ARBA" id="ARBA00022989"/>
    </source>
</evidence>